<reference evidence="2" key="1">
    <citation type="submission" date="2023-07" db="EMBL/GenBank/DDBJ databases">
        <authorList>
            <person name="Kim M."/>
        </authorList>
    </citation>
    <scope>NUCLEOTIDE SEQUENCE</scope>
    <source>
        <strain evidence="2">BIUV-7</strain>
    </source>
</reference>
<evidence type="ECO:0000313" key="3">
    <source>
        <dbReference type="Proteomes" id="UP001169764"/>
    </source>
</evidence>
<dbReference type="PANTHER" id="PTHR43179:SF7">
    <property type="entry name" value="RHAMNOSYLTRANSFERASE WBBL"/>
    <property type="match status" value="1"/>
</dbReference>
<dbReference type="EMBL" id="JAUOTP010000001">
    <property type="protein sequence ID" value="MDO6413269.1"/>
    <property type="molecule type" value="Genomic_DNA"/>
</dbReference>
<dbReference type="Pfam" id="PF00535">
    <property type="entry name" value="Glycos_transf_2"/>
    <property type="match status" value="1"/>
</dbReference>
<keyword evidence="2" id="KW-0808">Transferase</keyword>
<dbReference type="EC" id="2.4.-.-" evidence="2"/>
<sequence length="343" mass="36774">MARSIAIVMVNYRTPELALAALASVAGERAAEPGLRAILVDGGSGDGSSETLAAALHGSSLAEWVQLLALPLNGGFGWANNQAIQRLLQGHDPPDYIHLLNPDTRIETGAVSRLADVLDRNARCGAVGSLLLEPDGSPSGSAFAFPSVRRELIRGGRMAILERLFAKGRLVSFGEAADEVEWATGASVMMRAAALRGSGLFDTGFFLYFEEVELMWRMRRAGWSIRHEPASRIVHVGGAATGVNGSRPTALRPKLPAYWYASRRRFLALTGSRGRAVAASAAWLAGHGLLMARRMIGSAKQHAIVERDARSLLKNGLLPTVRDRKAAVARWDDPPGEPPAWMG</sequence>
<keyword evidence="3" id="KW-1185">Reference proteome</keyword>
<dbReference type="InterPro" id="IPR029044">
    <property type="entry name" value="Nucleotide-diphossugar_trans"/>
</dbReference>
<feature type="domain" description="Glycosyltransferase 2-like" evidence="1">
    <location>
        <begin position="7"/>
        <end position="131"/>
    </location>
</feature>
<name>A0ABT8Y4M6_9SPHN</name>
<dbReference type="Gene3D" id="3.90.550.10">
    <property type="entry name" value="Spore Coat Polysaccharide Biosynthesis Protein SpsA, Chain A"/>
    <property type="match status" value="1"/>
</dbReference>
<accession>A0ABT8Y4M6</accession>
<dbReference type="SUPFAM" id="SSF53448">
    <property type="entry name" value="Nucleotide-diphospho-sugar transferases"/>
    <property type="match status" value="1"/>
</dbReference>
<gene>
    <name evidence="2" type="ORF">Q4F19_02640</name>
</gene>
<dbReference type="Proteomes" id="UP001169764">
    <property type="component" value="Unassembled WGS sequence"/>
</dbReference>
<comment type="caution">
    <text evidence="2">The sequence shown here is derived from an EMBL/GenBank/DDBJ whole genome shotgun (WGS) entry which is preliminary data.</text>
</comment>
<dbReference type="InterPro" id="IPR001173">
    <property type="entry name" value="Glyco_trans_2-like"/>
</dbReference>
<evidence type="ECO:0000313" key="2">
    <source>
        <dbReference type="EMBL" id="MDO6413269.1"/>
    </source>
</evidence>
<dbReference type="GO" id="GO:0016757">
    <property type="term" value="F:glycosyltransferase activity"/>
    <property type="evidence" value="ECO:0007669"/>
    <property type="project" value="UniProtKB-KW"/>
</dbReference>
<evidence type="ECO:0000259" key="1">
    <source>
        <dbReference type="Pfam" id="PF00535"/>
    </source>
</evidence>
<organism evidence="2 3">
    <name type="scientific">Sphingomonas natans</name>
    <dbReference type="NCBI Taxonomy" id="3063330"/>
    <lineage>
        <taxon>Bacteria</taxon>
        <taxon>Pseudomonadati</taxon>
        <taxon>Pseudomonadota</taxon>
        <taxon>Alphaproteobacteria</taxon>
        <taxon>Sphingomonadales</taxon>
        <taxon>Sphingomonadaceae</taxon>
        <taxon>Sphingomonas</taxon>
    </lineage>
</organism>
<dbReference type="RefSeq" id="WP_303539581.1">
    <property type="nucleotide sequence ID" value="NZ_JAUOTP010000001.1"/>
</dbReference>
<protein>
    <submittedName>
        <fullName evidence="2">Glycosyltransferase family 2 protein</fullName>
        <ecNumber evidence="2">2.4.-.-</ecNumber>
    </submittedName>
</protein>
<keyword evidence="2" id="KW-0328">Glycosyltransferase</keyword>
<dbReference type="PANTHER" id="PTHR43179">
    <property type="entry name" value="RHAMNOSYLTRANSFERASE WBBL"/>
    <property type="match status" value="1"/>
</dbReference>
<proteinExistence type="predicted"/>